<dbReference type="AlphaFoldDB" id="A0A917K9R1"/>
<dbReference type="Proteomes" id="UP000657574">
    <property type="component" value="Unassembled WGS sequence"/>
</dbReference>
<feature type="region of interest" description="Disordered" evidence="1">
    <location>
        <begin position="15"/>
        <end position="39"/>
    </location>
</feature>
<proteinExistence type="predicted"/>
<accession>A0A917K9R1</accession>
<reference evidence="2" key="2">
    <citation type="submission" date="2020-09" db="EMBL/GenBank/DDBJ databases">
        <authorList>
            <person name="Sun Q."/>
            <person name="Ohkuma M."/>
        </authorList>
    </citation>
    <scope>NUCLEOTIDE SEQUENCE</scope>
    <source>
        <strain evidence="2">JCM 3086</strain>
    </source>
</reference>
<dbReference type="EMBL" id="BMQA01000004">
    <property type="protein sequence ID" value="GGJ06121.1"/>
    <property type="molecule type" value="Genomic_DNA"/>
</dbReference>
<organism evidence="2 3">
    <name type="scientific">Streptomyces brasiliensis</name>
    <dbReference type="NCBI Taxonomy" id="1954"/>
    <lineage>
        <taxon>Bacteria</taxon>
        <taxon>Bacillati</taxon>
        <taxon>Actinomycetota</taxon>
        <taxon>Actinomycetes</taxon>
        <taxon>Kitasatosporales</taxon>
        <taxon>Streptomycetaceae</taxon>
        <taxon>Streptomyces</taxon>
    </lineage>
</organism>
<comment type="caution">
    <text evidence="2">The sequence shown here is derived from an EMBL/GenBank/DDBJ whole genome shotgun (WGS) entry which is preliminary data.</text>
</comment>
<evidence type="ECO:0000313" key="3">
    <source>
        <dbReference type="Proteomes" id="UP000657574"/>
    </source>
</evidence>
<sequence>MTDTFVRPAARLLAALTRSRHREQRPPEPPPADRGPGTPELWLAALRLWG</sequence>
<evidence type="ECO:0000313" key="2">
    <source>
        <dbReference type="EMBL" id="GGJ06121.1"/>
    </source>
</evidence>
<name>A0A917K9R1_9ACTN</name>
<dbReference type="RefSeq" id="WP_189310356.1">
    <property type="nucleotide sequence ID" value="NZ_BMQA01000004.1"/>
</dbReference>
<evidence type="ECO:0000256" key="1">
    <source>
        <dbReference type="SAM" id="MobiDB-lite"/>
    </source>
</evidence>
<keyword evidence="3" id="KW-1185">Reference proteome</keyword>
<protein>
    <submittedName>
        <fullName evidence="2">Uncharacterized protein</fullName>
    </submittedName>
</protein>
<reference evidence="2" key="1">
    <citation type="journal article" date="2014" name="Int. J. Syst. Evol. Microbiol.">
        <title>Complete genome sequence of Corynebacterium casei LMG S-19264T (=DSM 44701T), isolated from a smear-ripened cheese.</title>
        <authorList>
            <consortium name="US DOE Joint Genome Institute (JGI-PGF)"/>
            <person name="Walter F."/>
            <person name="Albersmeier A."/>
            <person name="Kalinowski J."/>
            <person name="Ruckert C."/>
        </authorList>
    </citation>
    <scope>NUCLEOTIDE SEQUENCE</scope>
    <source>
        <strain evidence="2">JCM 3086</strain>
    </source>
</reference>
<gene>
    <name evidence="2" type="ORF">GCM10010121_015690</name>
</gene>